<comment type="function">
    <text evidence="4">Involved in chromosome partition. Localize to both poles of the predivisional cell following completion of DNA replication. Binds to the DNA origin of replication.</text>
</comment>
<evidence type="ECO:0000256" key="3">
    <source>
        <dbReference type="ARBA" id="ARBA00023125"/>
    </source>
</evidence>
<keyword evidence="2" id="KW-0159">Chromosome partition</keyword>
<dbReference type="InterPro" id="IPR003115">
    <property type="entry name" value="ParB_N"/>
</dbReference>
<reference evidence="7 8" key="1">
    <citation type="submission" date="2017-03" db="EMBL/GenBank/DDBJ databases">
        <title>Complete genome sequence of Blastomonas fulva degrading microcsystin LR.</title>
        <authorList>
            <person name="Lee H.-g."/>
            <person name="Jin L."/>
            <person name="oh H.-M."/>
        </authorList>
    </citation>
    <scope>NUCLEOTIDE SEQUENCE [LARGE SCALE GENOMIC DNA]</scope>
    <source>
        <strain evidence="7 8">T2</strain>
    </source>
</reference>
<dbReference type="Pfam" id="PF23552">
    <property type="entry name" value="ParB_C"/>
    <property type="match status" value="1"/>
</dbReference>
<feature type="domain" description="ParB-like N-terminal" evidence="6">
    <location>
        <begin position="58"/>
        <end position="148"/>
    </location>
</feature>
<evidence type="ECO:0000313" key="8">
    <source>
        <dbReference type="Proteomes" id="UP000258016"/>
    </source>
</evidence>
<dbReference type="NCBIfam" id="TIGR00180">
    <property type="entry name" value="parB_part"/>
    <property type="match status" value="1"/>
</dbReference>
<sequence length="324" mass="35414">MAEEHSDLPDIAKALGRKRPSGLGRGLNALLGEAVREEPLVRREDGTPGQAATITGLRTLPLSEIRPHPGQPRRWFDEEALDDLARSIAQRGVIQPVIVRPRTGGGYELVAGERRWRAAQRARLHVIPAIVRELSDPDTFALALIENIQREDLNPVEEAEAYQRLVGDQGYTPVEVARMVDKSRSHIANLMRLLALPQPVLKMIADKSLSMGHARALINVPDAESIAAEVVDRGLSVRDVEKLVRRARSDAAGKSGSKPRVRQGGEDAASNADIAAVERHLEDLLGLKVKITADANQRSGAVTVRYGNLDQLDLICQRLSGEII</sequence>
<dbReference type="Pfam" id="PF17762">
    <property type="entry name" value="HTH_ParB"/>
    <property type="match status" value="1"/>
</dbReference>
<evidence type="ECO:0000256" key="2">
    <source>
        <dbReference type="ARBA" id="ARBA00022829"/>
    </source>
</evidence>
<dbReference type="InterPro" id="IPR041468">
    <property type="entry name" value="HTH_ParB/Spo0J"/>
</dbReference>
<dbReference type="EMBL" id="CP020083">
    <property type="protein sequence ID" value="ASR51120.1"/>
    <property type="molecule type" value="Genomic_DNA"/>
</dbReference>
<comment type="similarity">
    <text evidence="1">Belongs to the ParB family.</text>
</comment>
<name>A0ABM6M595_9SPHN</name>
<evidence type="ECO:0000256" key="1">
    <source>
        <dbReference type="ARBA" id="ARBA00006295"/>
    </source>
</evidence>
<dbReference type="SUPFAM" id="SSF110849">
    <property type="entry name" value="ParB/Sulfiredoxin"/>
    <property type="match status" value="1"/>
</dbReference>
<dbReference type="Pfam" id="PF02195">
    <property type="entry name" value="ParB_N"/>
    <property type="match status" value="1"/>
</dbReference>
<dbReference type="InterPro" id="IPR004437">
    <property type="entry name" value="ParB/RepB/Spo0J"/>
</dbReference>
<accession>A0ABM6M595</accession>
<evidence type="ECO:0000256" key="5">
    <source>
        <dbReference type="SAM" id="MobiDB-lite"/>
    </source>
</evidence>
<dbReference type="RefSeq" id="WP_117351899.1">
    <property type="nucleotide sequence ID" value="NZ_CP020083.1"/>
</dbReference>
<gene>
    <name evidence="7" type="ORF">B5J99_06255</name>
</gene>
<dbReference type="Proteomes" id="UP000258016">
    <property type="component" value="Chromosome"/>
</dbReference>
<evidence type="ECO:0000313" key="7">
    <source>
        <dbReference type="EMBL" id="ASR51120.1"/>
    </source>
</evidence>
<dbReference type="InterPro" id="IPR057240">
    <property type="entry name" value="ParB_dimer_C"/>
</dbReference>
<dbReference type="SUPFAM" id="SSF109709">
    <property type="entry name" value="KorB DNA-binding domain-like"/>
    <property type="match status" value="1"/>
</dbReference>
<evidence type="ECO:0000259" key="6">
    <source>
        <dbReference type="SMART" id="SM00470"/>
    </source>
</evidence>
<dbReference type="PANTHER" id="PTHR33375">
    <property type="entry name" value="CHROMOSOME-PARTITIONING PROTEIN PARB-RELATED"/>
    <property type="match status" value="1"/>
</dbReference>
<dbReference type="PANTHER" id="PTHR33375:SF1">
    <property type="entry name" value="CHROMOSOME-PARTITIONING PROTEIN PARB-RELATED"/>
    <property type="match status" value="1"/>
</dbReference>
<feature type="region of interest" description="Disordered" evidence="5">
    <location>
        <begin position="248"/>
        <end position="269"/>
    </location>
</feature>
<dbReference type="Gene3D" id="3.90.1530.30">
    <property type="match status" value="1"/>
</dbReference>
<dbReference type="SMART" id="SM00470">
    <property type="entry name" value="ParB"/>
    <property type="match status" value="1"/>
</dbReference>
<evidence type="ECO:0000256" key="4">
    <source>
        <dbReference type="ARBA" id="ARBA00025472"/>
    </source>
</evidence>
<dbReference type="Gene3D" id="1.10.10.2830">
    <property type="match status" value="1"/>
</dbReference>
<dbReference type="InterPro" id="IPR050336">
    <property type="entry name" value="Chromosome_partition/occlusion"/>
</dbReference>
<proteinExistence type="inferred from homology"/>
<dbReference type="InterPro" id="IPR036086">
    <property type="entry name" value="ParB/Sulfiredoxin_sf"/>
</dbReference>
<organism evidence="7 8">
    <name type="scientific">Blastomonas fulva</name>
    <dbReference type="NCBI Taxonomy" id="1550728"/>
    <lineage>
        <taxon>Bacteria</taxon>
        <taxon>Pseudomonadati</taxon>
        <taxon>Pseudomonadota</taxon>
        <taxon>Alphaproteobacteria</taxon>
        <taxon>Sphingomonadales</taxon>
        <taxon>Sphingomonadaceae</taxon>
        <taxon>Blastomonas</taxon>
    </lineage>
</organism>
<protein>
    <submittedName>
        <fullName evidence="7">Chromosome partitioning protein ParB</fullName>
    </submittedName>
</protein>
<keyword evidence="3" id="KW-0238">DNA-binding</keyword>
<dbReference type="GeneID" id="303485179"/>
<keyword evidence="8" id="KW-1185">Reference proteome</keyword>
<dbReference type="CDD" id="cd16393">
    <property type="entry name" value="SPO0J_N"/>
    <property type="match status" value="1"/>
</dbReference>